<dbReference type="InterPro" id="IPR007492">
    <property type="entry name" value="LytTR_DNA-bd_dom"/>
</dbReference>
<dbReference type="InterPro" id="IPR001789">
    <property type="entry name" value="Sig_transdc_resp-reg_receiver"/>
</dbReference>
<dbReference type="Pfam" id="PF04397">
    <property type="entry name" value="LytTR"/>
    <property type="match status" value="1"/>
</dbReference>
<dbReference type="Gene3D" id="2.40.50.1020">
    <property type="entry name" value="LytTr DNA-binding domain"/>
    <property type="match status" value="1"/>
</dbReference>
<comment type="caution">
    <text evidence="4">The sequence shown here is derived from an EMBL/GenBank/DDBJ whole genome shotgun (WGS) entry which is preliminary data.</text>
</comment>
<dbReference type="GO" id="GO:0000156">
    <property type="term" value="F:phosphorelay response regulator activity"/>
    <property type="evidence" value="ECO:0007669"/>
    <property type="project" value="InterPro"/>
</dbReference>
<sequence length="257" mass="29932">MPLRVLLIEDEPTNARNLEYMLREADSTIAVVGVLPGVEEAVSWFRAYPAACDLVFMDIRLSDGLSFEIFQQVNVEQPVIFVTAYDNYALQAFKANGIDYVLKPFDQDEIKQALDKYRRLSTATVVNAREQMQQLLKVLQHGQPAYKQSFLVQFREKLIPLEVAAIAWFYTTNEVVHAHTRDNKQYIIDYTLEQLQQQLNPQQFFRANRQCIVQRNAIQEIELYFNGRLFLRLQPEPAEKILISKARVPEFKAWLDN</sequence>
<dbReference type="EMBL" id="BMIB01000005">
    <property type="protein sequence ID" value="GGH78672.1"/>
    <property type="molecule type" value="Genomic_DNA"/>
</dbReference>
<dbReference type="PANTHER" id="PTHR37299">
    <property type="entry name" value="TRANSCRIPTIONAL REGULATOR-RELATED"/>
    <property type="match status" value="1"/>
</dbReference>
<dbReference type="AlphaFoldDB" id="A0A917N048"/>
<dbReference type="PANTHER" id="PTHR37299:SF1">
    <property type="entry name" value="STAGE 0 SPORULATION PROTEIN A HOMOLOG"/>
    <property type="match status" value="1"/>
</dbReference>
<organism evidence="4 5">
    <name type="scientific">Filimonas zeae</name>
    <dbReference type="NCBI Taxonomy" id="1737353"/>
    <lineage>
        <taxon>Bacteria</taxon>
        <taxon>Pseudomonadati</taxon>
        <taxon>Bacteroidota</taxon>
        <taxon>Chitinophagia</taxon>
        <taxon>Chitinophagales</taxon>
        <taxon>Chitinophagaceae</taxon>
        <taxon>Filimonas</taxon>
    </lineage>
</organism>
<feature type="modified residue" description="4-aspartylphosphate" evidence="1">
    <location>
        <position position="58"/>
    </location>
</feature>
<dbReference type="SMART" id="SM00448">
    <property type="entry name" value="REC"/>
    <property type="match status" value="1"/>
</dbReference>
<keyword evidence="4" id="KW-0238">DNA-binding</keyword>
<name>A0A917N048_9BACT</name>
<evidence type="ECO:0000259" key="3">
    <source>
        <dbReference type="PROSITE" id="PS50930"/>
    </source>
</evidence>
<dbReference type="Pfam" id="PF00072">
    <property type="entry name" value="Response_reg"/>
    <property type="match status" value="1"/>
</dbReference>
<dbReference type="InterPro" id="IPR011006">
    <property type="entry name" value="CheY-like_superfamily"/>
</dbReference>
<reference evidence="4" key="2">
    <citation type="submission" date="2020-09" db="EMBL/GenBank/DDBJ databases">
        <authorList>
            <person name="Sun Q."/>
            <person name="Zhou Y."/>
        </authorList>
    </citation>
    <scope>NUCLEOTIDE SEQUENCE</scope>
    <source>
        <strain evidence="4">CGMCC 1.15290</strain>
    </source>
</reference>
<accession>A0A917N048</accession>
<evidence type="ECO:0000256" key="1">
    <source>
        <dbReference type="PROSITE-ProRule" id="PRU00169"/>
    </source>
</evidence>
<proteinExistence type="predicted"/>
<reference evidence="4" key="1">
    <citation type="journal article" date="2014" name="Int. J. Syst. Evol. Microbiol.">
        <title>Complete genome sequence of Corynebacterium casei LMG S-19264T (=DSM 44701T), isolated from a smear-ripened cheese.</title>
        <authorList>
            <consortium name="US DOE Joint Genome Institute (JGI-PGF)"/>
            <person name="Walter F."/>
            <person name="Albersmeier A."/>
            <person name="Kalinowski J."/>
            <person name="Ruckert C."/>
        </authorList>
    </citation>
    <scope>NUCLEOTIDE SEQUENCE</scope>
    <source>
        <strain evidence="4">CGMCC 1.15290</strain>
    </source>
</reference>
<dbReference type="InterPro" id="IPR046947">
    <property type="entry name" value="LytR-like"/>
</dbReference>
<dbReference type="Proteomes" id="UP000627292">
    <property type="component" value="Unassembled WGS sequence"/>
</dbReference>
<keyword evidence="5" id="KW-1185">Reference proteome</keyword>
<gene>
    <name evidence="4" type="ORF">GCM10011379_46880</name>
</gene>
<keyword evidence="1" id="KW-0597">Phosphoprotein</keyword>
<dbReference type="GO" id="GO:0003677">
    <property type="term" value="F:DNA binding"/>
    <property type="evidence" value="ECO:0007669"/>
    <property type="project" value="UniProtKB-KW"/>
</dbReference>
<dbReference type="SMART" id="SM00850">
    <property type="entry name" value="LytTR"/>
    <property type="match status" value="1"/>
</dbReference>
<evidence type="ECO:0000313" key="4">
    <source>
        <dbReference type="EMBL" id="GGH78672.1"/>
    </source>
</evidence>
<dbReference type="Gene3D" id="3.40.50.2300">
    <property type="match status" value="1"/>
</dbReference>
<protein>
    <submittedName>
        <fullName evidence="4">DNA-binding response regulator</fullName>
    </submittedName>
</protein>
<feature type="domain" description="HTH LytTR-type" evidence="3">
    <location>
        <begin position="150"/>
        <end position="257"/>
    </location>
</feature>
<feature type="domain" description="Response regulatory" evidence="2">
    <location>
        <begin position="4"/>
        <end position="118"/>
    </location>
</feature>
<dbReference type="RefSeq" id="WP_188957053.1">
    <property type="nucleotide sequence ID" value="NZ_BMIB01000005.1"/>
</dbReference>
<dbReference type="PROSITE" id="PS50930">
    <property type="entry name" value="HTH_LYTTR"/>
    <property type="match status" value="1"/>
</dbReference>
<evidence type="ECO:0000313" key="5">
    <source>
        <dbReference type="Proteomes" id="UP000627292"/>
    </source>
</evidence>
<evidence type="ECO:0000259" key="2">
    <source>
        <dbReference type="PROSITE" id="PS50110"/>
    </source>
</evidence>
<dbReference type="SUPFAM" id="SSF52172">
    <property type="entry name" value="CheY-like"/>
    <property type="match status" value="1"/>
</dbReference>
<dbReference type="PROSITE" id="PS50110">
    <property type="entry name" value="RESPONSE_REGULATORY"/>
    <property type="match status" value="1"/>
</dbReference>